<evidence type="ECO:0000256" key="1">
    <source>
        <dbReference type="ARBA" id="ARBA00022679"/>
    </source>
</evidence>
<keyword evidence="5" id="KW-1185">Reference proteome</keyword>
<reference evidence="4" key="2">
    <citation type="submission" date="2020-09" db="EMBL/GenBank/DDBJ databases">
        <authorList>
            <person name="Sun Q."/>
            <person name="Ohkuma M."/>
        </authorList>
    </citation>
    <scope>NUCLEOTIDE SEQUENCE</scope>
    <source>
        <strain evidence="4">JCM 17820</strain>
    </source>
</reference>
<dbReference type="CDD" id="cd04301">
    <property type="entry name" value="NAT_SF"/>
    <property type="match status" value="1"/>
</dbReference>
<dbReference type="InterPro" id="IPR050832">
    <property type="entry name" value="Bact_Acetyltransf"/>
</dbReference>
<dbReference type="InterPro" id="IPR000182">
    <property type="entry name" value="GNAT_dom"/>
</dbReference>
<dbReference type="Proteomes" id="UP000605784">
    <property type="component" value="Unassembled WGS sequence"/>
</dbReference>
<dbReference type="Pfam" id="PF19133">
    <property type="entry name" value="DUF5816"/>
    <property type="match status" value="1"/>
</dbReference>
<keyword evidence="2" id="KW-0012">Acyltransferase</keyword>
<dbReference type="Pfam" id="PF00583">
    <property type="entry name" value="Acetyltransf_1"/>
    <property type="match status" value="1"/>
</dbReference>
<dbReference type="SUPFAM" id="SSF55729">
    <property type="entry name" value="Acyl-CoA N-acyltransferases (Nat)"/>
    <property type="match status" value="1"/>
</dbReference>
<comment type="caution">
    <text evidence="4">The sequence shown here is derived from an EMBL/GenBank/DDBJ whole genome shotgun (WGS) entry which is preliminary data.</text>
</comment>
<evidence type="ECO:0000313" key="5">
    <source>
        <dbReference type="Proteomes" id="UP000605784"/>
    </source>
</evidence>
<dbReference type="EMBL" id="BMOU01000001">
    <property type="protein sequence ID" value="GGN85447.1"/>
    <property type="molecule type" value="Genomic_DNA"/>
</dbReference>
<dbReference type="InterPro" id="IPR043854">
    <property type="entry name" value="DUF5816"/>
</dbReference>
<dbReference type="PANTHER" id="PTHR43877">
    <property type="entry name" value="AMINOALKYLPHOSPHONATE N-ACETYLTRANSFERASE-RELATED-RELATED"/>
    <property type="match status" value="1"/>
</dbReference>
<dbReference type="PROSITE" id="PS51186">
    <property type="entry name" value="GNAT"/>
    <property type="match status" value="1"/>
</dbReference>
<dbReference type="AlphaFoldDB" id="A0A830GGK0"/>
<evidence type="ECO:0000259" key="3">
    <source>
        <dbReference type="PROSITE" id="PS51186"/>
    </source>
</evidence>
<dbReference type="InterPro" id="IPR016181">
    <property type="entry name" value="Acyl_CoA_acyltransferase"/>
</dbReference>
<keyword evidence="1 4" id="KW-0808">Transferase</keyword>
<dbReference type="GO" id="GO:0016747">
    <property type="term" value="F:acyltransferase activity, transferring groups other than amino-acyl groups"/>
    <property type="evidence" value="ECO:0007669"/>
    <property type="project" value="InterPro"/>
</dbReference>
<evidence type="ECO:0000313" key="4">
    <source>
        <dbReference type="EMBL" id="GGN85447.1"/>
    </source>
</evidence>
<accession>A0A830GGK0</accession>
<dbReference type="PANTHER" id="PTHR43877:SF1">
    <property type="entry name" value="ACETYLTRANSFERASE"/>
    <property type="match status" value="1"/>
</dbReference>
<evidence type="ECO:0000256" key="2">
    <source>
        <dbReference type="ARBA" id="ARBA00023315"/>
    </source>
</evidence>
<protein>
    <submittedName>
        <fullName evidence="4">N-acetyltransferase</fullName>
    </submittedName>
</protein>
<gene>
    <name evidence="4" type="ORF">GCM10009030_01890</name>
</gene>
<proteinExistence type="predicted"/>
<reference evidence="4" key="1">
    <citation type="journal article" date="2014" name="Int. J. Syst. Evol. Microbiol.">
        <title>Complete genome sequence of Corynebacterium casei LMG S-19264T (=DSM 44701T), isolated from a smear-ripened cheese.</title>
        <authorList>
            <consortium name="US DOE Joint Genome Institute (JGI-PGF)"/>
            <person name="Walter F."/>
            <person name="Albersmeier A."/>
            <person name="Kalinowski J."/>
            <person name="Ruckert C."/>
        </authorList>
    </citation>
    <scope>NUCLEOTIDE SEQUENCE</scope>
    <source>
        <strain evidence="4">JCM 17820</strain>
    </source>
</reference>
<sequence>MGCTFMPVPDQTGDMELRPAEPADRPAIRDVARRSLQASYSLGPQAINSAIEEWYDEGRLEETLEDEERLLLLAEKEGQVVGFSESVTAADNTGTLLWLHVDPAHRGEGIASSLFEATRDHLADLGAPHLLGRVLADNVEGNTFYEDRGFEKVGTEQVEIDGRTYVENLYSETEQWGREPVETAEGRTVYVDHDNHERGSIAPFHVVHVDEDGDERYGYFCSNCNTLANAMDSMGRIECDSCGNVRKPLRWDAAYL</sequence>
<dbReference type="Gene3D" id="3.40.630.30">
    <property type="match status" value="1"/>
</dbReference>
<feature type="domain" description="N-acetyltransferase" evidence="3">
    <location>
        <begin position="15"/>
        <end position="172"/>
    </location>
</feature>
<organism evidence="4 5">
    <name type="scientific">Haloarcula pellucida</name>
    <dbReference type="NCBI Taxonomy" id="1427151"/>
    <lineage>
        <taxon>Archaea</taxon>
        <taxon>Methanobacteriati</taxon>
        <taxon>Methanobacteriota</taxon>
        <taxon>Stenosarchaea group</taxon>
        <taxon>Halobacteria</taxon>
        <taxon>Halobacteriales</taxon>
        <taxon>Haloarculaceae</taxon>
        <taxon>Haloarcula</taxon>
    </lineage>
</organism>
<name>A0A830GGK0_9EURY</name>